<name>A0A8H4W918_9HELO</name>
<protein>
    <submittedName>
        <fullName evidence="1">Uncharacterized protein</fullName>
    </submittedName>
</protein>
<dbReference type="Proteomes" id="UP000566819">
    <property type="component" value="Unassembled WGS sequence"/>
</dbReference>
<accession>A0A8H4W918</accession>
<gene>
    <name evidence="1" type="ORF">G7Y89_g1980</name>
</gene>
<sequence>MKRIVEDSLNSYSSQGRSRKDLIAILDKCAEEADGELAVEGYHIEVDERALESPFDPDFESEQYYEHESRLEIDEGYAEMTRYNAKIRENATRRHGQKDKAEWVSLFKTARELASTGPLEHFRIDLCQASGSQFNSRWSIFNY</sequence>
<comment type="caution">
    <text evidence="1">The sequence shown here is derived from an EMBL/GenBank/DDBJ whole genome shotgun (WGS) entry which is preliminary data.</text>
</comment>
<dbReference type="AlphaFoldDB" id="A0A8H4W918"/>
<keyword evidence="2" id="KW-1185">Reference proteome</keyword>
<evidence type="ECO:0000313" key="2">
    <source>
        <dbReference type="Proteomes" id="UP000566819"/>
    </source>
</evidence>
<proteinExistence type="predicted"/>
<dbReference type="OrthoDB" id="4366460at2759"/>
<dbReference type="EMBL" id="JAAMPI010000082">
    <property type="protein sequence ID" value="KAF4636105.1"/>
    <property type="molecule type" value="Genomic_DNA"/>
</dbReference>
<organism evidence="1 2">
    <name type="scientific">Cudoniella acicularis</name>
    <dbReference type="NCBI Taxonomy" id="354080"/>
    <lineage>
        <taxon>Eukaryota</taxon>
        <taxon>Fungi</taxon>
        <taxon>Dikarya</taxon>
        <taxon>Ascomycota</taxon>
        <taxon>Pezizomycotina</taxon>
        <taxon>Leotiomycetes</taxon>
        <taxon>Helotiales</taxon>
        <taxon>Tricladiaceae</taxon>
        <taxon>Cudoniella</taxon>
    </lineage>
</organism>
<reference evidence="1 2" key="1">
    <citation type="submission" date="2020-03" db="EMBL/GenBank/DDBJ databases">
        <title>Draft Genome Sequence of Cudoniella acicularis.</title>
        <authorList>
            <person name="Buettner E."/>
            <person name="Kellner H."/>
        </authorList>
    </citation>
    <scope>NUCLEOTIDE SEQUENCE [LARGE SCALE GENOMIC DNA]</scope>
    <source>
        <strain evidence="1 2">DSM 108380</strain>
    </source>
</reference>
<evidence type="ECO:0000313" key="1">
    <source>
        <dbReference type="EMBL" id="KAF4636105.1"/>
    </source>
</evidence>